<feature type="domain" description="Alpha-L-rhamnosidase C-terminal" evidence="7">
    <location>
        <begin position="1102"/>
        <end position="1175"/>
    </location>
</feature>
<evidence type="ECO:0000256" key="3">
    <source>
        <dbReference type="ARBA" id="ARBA00022801"/>
    </source>
</evidence>
<evidence type="ECO:0000313" key="9">
    <source>
        <dbReference type="Proteomes" id="UP000237662"/>
    </source>
</evidence>
<protein>
    <recommendedName>
        <fullName evidence="2">alpha-L-rhamnosidase</fullName>
        <ecNumber evidence="2">3.2.1.40</ecNumber>
    </recommendedName>
</protein>
<evidence type="ECO:0000259" key="4">
    <source>
        <dbReference type="Pfam" id="PF05592"/>
    </source>
</evidence>
<dbReference type="InterPro" id="IPR035396">
    <property type="entry name" value="Bac_rhamnosid6H"/>
</dbReference>
<evidence type="ECO:0000259" key="7">
    <source>
        <dbReference type="Pfam" id="PF17390"/>
    </source>
</evidence>
<dbReference type="InterPro" id="IPR013783">
    <property type="entry name" value="Ig-like_fold"/>
</dbReference>
<name>A0A2S6I892_9BACT</name>
<dbReference type="PANTHER" id="PTHR33307">
    <property type="entry name" value="ALPHA-RHAMNOSIDASE (EUROFUNG)"/>
    <property type="match status" value="1"/>
</dbReference>
<dbReference type="Gene3D" id="2.60.420.10">
    <property type="entry name" value="Maltose phosphorylase, domain 3"/>
    <property type="match status" value="1"/>
</dbReference>
<dbReference type="Proteomes" id="UP000237662">
    <property type="component" value="Unassembled WGS sequence"/>
</dbReference>
<evidence type="ECO:0000259" key="6">
    <source>
        <dbReference type="Pfam" id="PF17389"/>
    </source>
</evidence>
<comment type="caution">
    <text evidence="8">The sequence shown here is derived from an EMBL/GenBank/DDBJ whole genome shotgun (WGS) entry which is preliminary data.</text>
</comment>
<dbReference type="InterPro" id="IPR016007">
    <property type="entry name" value="Alpha_rhamnosid"/>
</dbReference>
<dbReference type="Gene3D" id="1.50.10.10">
    <property type="match status" value="1"/>
</dbReference>
<dbReference type="InterPro" id="IPR008928">
    <property type="entry name" value="6-hairpin_glycosidase_sf"/>
</dbReference>
<dbReference type="Pfam" id="PF25788">
    <property type="entry name" value="Ig_Rha78A_N"/>
    <property type="match status" value="1"/>
</dbReference>
<reference evidence="8 9" key="1">
    <citation type="submission" date="2018-02" db="EMBL/GenBank/DDBJ databases">
        <title>Genomic Encyclopedia of Archaeal and Bacterial Type Strains, Phase II (KMG-II): from individual species to whole genera.</title>
        <authorList>
            <person name="Goeker M."/>
        </authorList>
    </citation>
    <scope>NUCLEOTIDE SEQUENCE [LARGE SCALE GENOMIC DNA]</scope>
    <source>
        <strain evidence="8 9">DSM 29526</strain>
    </source>
</reference>
<dbReference type="Pfam" id="PF08531">
    <property type="entry name" value="Bac_rhamnosid_N"/>
    <property type="match status" value="1"/>
</dbReference>
<dbReference type="InterPro" id="IPR013737">
    <property type="entry name" value="Bac_rhamnosid_N"/>
</dbReference>
<dbReference type="InterPro" id="IPR012341">
    <property type="entry name" value="6hp_glycosidase-like_sf"/>
</dbReference>
<feature type="domain" description="Bacterial alpha-L-rhamnosidase N-terminal" evidence="5">
    <location>
        <begin position="413"/>
        <end position="575"/>
    </location>
</feature>
<dbReference type="Gene3D" id="2.60.120.260">
    <property type="entry name" value="Galactose-binding domain-like"/>
    <property type="match status" value="2"/>
</dbReference>
<dbReference type="Pfam" id="PF17390">
    <property type="entry name" value="Bac_rhamnosid_C"/>
    <property type="match status" value="1"/>
</dbReference>
<organism evidence="8 9">
    <name type="scientific">Neolewinella xylanilytica</name>
    <dbReference type="NCBI Taxonomy" id="1514080"/>
    <lineage>
        <taxon>Bacteria</taxon>
        <taxon>Pseudomonadati</taxon>
        <taxon>Bacteroidota</taxon>
        <taxon>Saprospiria</taxon>
        <taxon>Saprospirales</taxon>
        <taxon>Lewinellaceae</taxon>
        <taxon>Neolewinella</taxon>
    </lineage>
</organism>
<dbReference type="InterPro" id="IPR008902">
    <property type="entry name" value="Rhamnosid_concanavalin"/>
</dbReference>
<dbReference type="EC" id="3.2.1.40" evidence="2"/>
<gene>
    <name evidence="8" type="ORF">CLV84_0658</name>
</gene>
<dbReference type="AlphaFoldDB" id="A0A2S6I892"/>
<keyword evidence="3" id="KW-0378">Hydrolase</keyword>
<dbReference type="Pfam" id="PF05592">
    <property type="entry name" value="Bac_rhamnosid"/>
    <property type="match status" value="1"/>
</dbReference>
<dbReference type="GO" id="GO:0005975">
    <property type="term" value="P:carbohydrate metabolic process"/>
    <property type="evidence" value="ECO:0007669"/>
    <property type="project" value="InterPro"/>
</dbReference>
<evidence type="ECO:0000256" key="1">
    <source>
        <dbReference type="ARBA" id="ARBA00001445"/>
    </source>
</evidence>
<dbReference type="PIRSF" id="PIRSF010631">
    <property type="entry name" value="A-rhamnsds"/>
    <property type="match status" value="1"/>
</dbReference>
<feature type="domain" description="Alpha-L-rhamnosidase concanavalin-like" evidence="4">
    <location>
        <begin position="613"/>
        <end position="720"/>
    </location>
</feature>
<proteinExistence type="predicted"/>
<evidence type="ECO:0000259" key="5">
    <source>
        <dbReference type="Pfam" id="PF08531"/>
    </source>
</evidence>
<dbReference type="Pfam" id="PF17389">
    <property type="entry name" value="Bac_rhamnosid6H"/>
    <property type="match status" value="1"/>
</dbReference>
<keyword evidence="9" id="KW-1185">Reference proteome</keyword>
<feature type="domain" description="Alpha-L-rhamnosidase six-hairpin glycosidase" evidence="6">
    <location>
        <begin position="727"/>
        <end position="1098"/>
    </location>
</feature>
<dbReference type="InterPro" id="IPR035398">
    <property type="entry name" value="Bac_rhamnosid_C"/>
</dbReference>
<sequence length="1212" mass="134066">MPSNTFFSGGDPRRSGSILVWILLLIMLAAWSRLAAQQPTALEVEYIPTPLGIDVETPRFSWQLTADPNRHGVKQTAYALTVTDEAGTEVWNSGRVNSGTALGIPYAGEDLEPATRYDWEVTVYDERDSTYAANSWFETGLLNATEAAWEGARWIGGGDADQVLHAHYLSVFRLSYTLQLDKASGSTRASLILGANDLRLRDAYKNIYGLSSPEDSAYVRLEVDISEPHPTFKVYRVGYHPDDRADRPLYAIVLPDSVQGESSLYGPYRIEVGSVFGTTRIRLNGTEIGTDLETYYRGGWGRGGLVINPNGPSGDYLAYPMLADIGFSVPAGQQATFSDLTLRHYRAPSNVLWQPTGKADGFAARLAQETDGEIELLENGIRVRGGSGGTFAVADPSQNAAPMLRTTFAAKPNVTRARIYVTARGVYELYLNGERVGEDYFNPGLTQYDETHLYQTYDVTDRIAAGGDNALGAWLGEGWWSGNHSFSGANWNFFGDRQSLLAKLVIDYADGSREVVTTDPDDWRYFNNGPLRYGSFFQGEVYDARRDTAIAGWATADYDDSDWTEATEVDVARTAFIGDDNGRKIAYEDYRLLGQIGTPARVVKELTAQSVEEVRPGVFVYDMGQNMVGVPRVDLGSGEAGRDIWLRYAEVLYPDLPVYGDKVGMIMIENLRAAHNHDHYITKAGDNVLQPRFTFHGYRYLEITGIEEALPVEAVKGLVISSIDAVTAHYETSNDNVNRLFENIVWSQYGNFLSIPTDCPQRNERMGWSGDISVFARTATYLADADQFFRRHLLAMRETQYPDGRFADVAPAADGFGGILWGSAGLTVAWETWQQYGDTAVLREHYPAMRDYMNFLAEGIDPNSGVMTAGALGDWLSPEGNQNDNTLLWESYYIFDLQIMREVAQLLGKQQEAADYAARIQARQQHFRDTYLEPGGYRTVRSGHVMNGFGSSPPEQQVKEIEGRPNYMDTQVSYALPLALGVVEGETADSLAARLADILRRTNEDDGGVSRPAYSLMTGFIGTAWISKALSDYGYTDVAYELLLNEQYPSWLYPVTQGATSIWERLNSYTHEDGFGDNNSMNSFNHYSFGAVGQWMMAHSLGIQRGEPGFKSFVLRPEPDPTGQLTEAGGHYDSPYGRIESSWKTEGNGLTYSATVPPNTSAILYLSAPDAQSVREGAGPADGAEGVRLVRYTGRHAVYELAAGTYQFTVAN</sequence>
<dbReference type="RefSeq" id="WP_170067549.1">
    <property type="nucleotide sequence ID" value="NZ_PTJC01000005.1"/>
</dbReference>
<accession>A0A2S6I892</accession>
<dbReference type="EMBL" id="PTJC01000005">
    <property type="protein sequence ID" value="PPK87708.1"/>
    <property type="molecule type" value="Genomic_DNA"/>
</dbReference>
<comment type="catalytic activity">
    <reaction evidence="1">
        <text>Hydrolysis of terminal non-reducing alpha-L-rhamnose residues in alpha-L-rhamnosides.</text>
        <dbReference type="EC" id="3.2.1.40"/>
    </reaction>
</comment>
<dbReference type="PANTHER" id="PTHR33307:SF6">
    <property type="entry name" value="ALPHA-RHAMNOSIDASE (EUROFUNG)-RELATED"/>
    <property type="match status" value="1"/>
</dbReference>
<dbReference type="SUPFAM" id="SSF48208">
    <property type="entry name" value="Six-hairpin glycosidases"/>
    <property type="match status" value="1"/>
</dbReference>
<dbReference type="Gene3D" id="2.60.40.10">
    <property type="entry name" value="Immunoglobulins"/>
    <property type="match status" value="1"/>
</dbReference>
<dbReference type="GO" id="GO:0030596">
    <property type="term" value="F:alpha-L-rhamnosidase activity"/>
    <property type="evidence" value="ECO:0007669"/>
    <property type="project" value="UniProtKB-EC"/>
</dbReference>
<evidence type="ECO:0000313" key="8">
    <source>
        <dbReference type="EMBL" id="PPK87708.1"/>
    </source>
</evidence>
<evidence type="ECO:0000256" key="2">
    <source>
        <dbReference type="ARBA" id="ARBA00012652"/>
    </source>
</evidence>